<keyword evidence="2" id="KW-0813">Transport</keyword>
<dbReference type="InterPro" id="IPR004840">
    <property type="entry name" value="Amino_acid_permease_CS"/>
</dbReference>
<evidence type="ECO:0000256" key="1">
    <source>
        <dbReference type="ARBA" id="ARBA00004141"/>
    </source>
</evidence>
<protein>
    <submittedName>
        <fullName evidence="9">Amino acid (Lysine) permease</fullName>
    </submittedName>
</protein>
<dbReference type="GO" id="GO:0016020">
    <property type="term" value="C:membrane"/>
    <property type="evidence" value="ECO:0007669"/>
    <property type="project" value="UniProtKB-SubCell"/>
</dbReference>
<gene>
    <name evidence="9" type="ORF">Ljam_1056</name>
</gene>
<dbReference type="OrthoDB" id="5297508at2"/>
<dbReference type="STRING" id="455.Ljam_1056"/>
<dbReference type="InterPro" id="IPR050524">
    <property type="entry name" value="APC_YAT"/>
</dbReference>
<comment type="subcellular location">
    <subcellularLocation>
        <location evidence="1">Membrane</location>
        <topology evidence="1">Multi-pass membrane protein</topology>
    </subcellularLocation>
</comment>
<accession>A0A0W0UGT3</accession>
<feature type="transmembrane region" description="Helical" evidence="7">
    <location>
        <begin position="440"/>
        <end position="458"/>
    </location>
</feature>
<evidence type="ECO:0000256" key="6">
    <source>
        <dbReference type="ARBA" id="ARBA00023136"/>
    </source>
</evidence>
<evidence type="ECO:0000313" key="9">
    <source>
        <dbReference type="EMBL" id="KTD06861.1"/>
    </source>
</evidence>
<dbReference type="FunFam" id="1.20.1740.10:FF:000001">
    <property type="entry name" value="Amino acid permease"/>
    <property type="match status" value="1"/>
</dbReference>
<evidence type="ECO:0000259" key="8">
    <source>
        <dbReference type="Pfam" id="PF00324"/>
    </source>
</evidence>
<keyword evidence="5 7" id="KW-1133">Transmembrane helix</keyword>
<keyword evidence="4" id="KW-0029">Amino-acid transport</keyword>
<evidence type="ECO:0000256" key="7">
    <source>
        <dbReference type="SAM" id="Phobius"/>
    </source>
</evidence>
<dbReference type="Gene3D" id="1.20.1740.10">
    <property type="entry name" value="Amino acid/polyamine transporter I"/>
    <property type="match status" value="1"/>
</dbReference>
<evidence type="ECO:0000313" key="10">
    <source>
        <dbReference type="Proteomes" id="UP000054715"/>
    </source>
</evidence>
<feature type="transmembrane region" description="Helical" evidence="7">
    <location>
        <begin position="364"/>
        <end position="389"/>
    </location>
</feature>
<feature type="transmembrane region" description="Helical" evidence="7">
    <location>
        <begin position="287"/>
        <end position="317"/>
    </location>
</feature>
<dbReference type="PIRSF" id="PIRSF006060">
    <property type="entry name" value="AA_transporter"/>
    <property type="match status" value="1"/>
</dbReference>
<evidence type="ECO:0000256" key="4">
    <source>
        <dbReference type="ARBA" id="ARBA00022970"/>
    </source>
</evidence>
<feature type="transmembrane region" description="Helical" evidence="7">
    <location>
        <begin position="127"/>
        <end position="149"/>
    </location>
</feature>
<feature type="transmembrane region" description="Helical" evidence="7">
    <location>
        <begin position="245"/>
        <end position="267"/>
    </location>
</feature>
<dbReference type="RefSeq" id="WP_058449090.1">
    <property type="nucleotide sequence ID" value="NZ_CAAAJF010000019.1"/>
</dbReference>
<evidence type="ECO:0000256" key="5">
    <source>
        <dbReference type="ARBA" id="ARBA00022989"/>
    </source>
</evidence>
<keyword evidence="3 7" id="KW-0812">Transmembrane</keyword>
<feature type="transmembrane region" description="Helical" evidence="7">
    <location>
        <begin position="161"/>
        <end position="181"/>
    </location>
</feature>
<reference evidence="9 10" key="1">
    <citation type="submission" date="2015-11" db="EMBL/GenBank/DDBJ databases">
        <title>Genomic analysis of 38 Legionella species identifies large and diverse effector repertoires.</title>
        <authorList>
            <person name="Burstein D."/>
            <person name="Amaro F."/>
            <person name="Zusman T."/>
            <person name="Lifshitz Z."/>
            <person name="Cohen O."/>
            <person name="Gilbert J.A."/>
            <person name="Pupko T."/>
            <person name="Shuman H.A."/>
            <person name="Segal G."/>
        </authorList>
    </citation>
    <scope>NUCLEOTIDE SEQUENCE [LARGE SCALE GENOMIC DNA]</scope>
    <source>
        <strain evidence="9 10">JA-26-G1-E2</strain>
    </source>
</reference>
<feature type="domain" description="Amino acid permease/ SLC12A" evidence="8">
    <location>
        <begin position="20"/>
        <end position="468"/>
    </location>
</feature>
<organism evidence="9 10">
    <name type="scientific">Legionella jamestowniensis</name>
    <dbReference type="NCBI Taxonomy" id="455"/>
    <lineage>
        <taxon>Bacteria</taxon>
        <taxon>Pseudomonadati</taxon>
        <taxon>Pseudomonadota</taxon>
        <taxon>Gammaproteobacteria</taxon>
        <taxon>Legionellales</taxon>
        <taxon>Legionellaceae</taxon>
        <taxon>Legionella</taxon>
    </lineage>
</organism>
<evidence type="ECO:0000256" key="2">
    <source>
        <dbReference type="ARBA" id="ARBA00022448"/>
    </source>
</evidence>
<evidence type="ECO:0000256" key="3">
    <source>
        <dbReference type="ARBA" id="ARBA00022692"/>
    </source>
</evidence>
<dbReference type="Proteomes" id="UP000054715">
    <property type="component" value="Unassembled WGS sequence"/>
</dbReference>
<feature type="transmembrane region" description="Helical" evidence="7">
    <location>
        <begin position="410"/>
        <end position="428"/>
    </location>
</feature>
<dbReference type="GO" id="GO:0015171">
    <property type="term" value="F:amino acid transmembrane transporter activity"/>
    <property type="evidence" value="ECO:0007669"/>
    <property type="project" value="TreeGrafter"/>
</dbReference>
<dbReference type="PROSITE" id="PS00218">
    <property type="entry name" value="AMINO_ACID_PERMEASE_1"/>
    <property type="match status" value="1"/>
</dbReference>
<name>A0A0W0UGT3_9GAMM</name>
<dbReference type="PANTHER" id="PTHR43341:SF1">
    <property type="entry name" value="GENERAL AMINO-ACID PERMEASE GAP1"/>
    <property type="match status" value="1"/>
</dbReference>
<feature type="transmembrane region" description="Helical" evidence="7">
    <location>
        <begin position="16"/>
        <end position="35"/>
    </location>
</feature>
<dbReference type="Pfam" id="PF00324">
    <property type="entry name" value="AA_permease"/>
    <property type="match status" value="1"/>
</dbReference>
<feature type="transmembrane region" description="Helical" evidence="7">
    <location>
        <begin position="201"/>
        <end position="224"/>
    </location>
</feature>
<comment type="caution">
    <text evidence="9">The sequence shown here is derived from an EMBL/GenBank/DDBJ whole genome shotgun (WGS) entry which is preliminary data.</text>
</comment>
<dbReference type="InterPro" id="IPR004841">
    <property type="entry name" value="AA-permease/SLC12A_dom"/>
</dbReference>
<dbReference type="AlphaFoldDB" id="A0A0W0UGT3"/>
<sequence length="481" mass="53205">MSEISQEFSLQRKLNARMLSMITLGGSIGTGIFLASGNALSLAGPGGTLLAYLIMGCVVYYLMTSLGEMAAFMPTTGSFCVYAAKFVDPSLGYALGWNYWYSWAVTIASEISATSLVMRFWFPDSPPLLWCGLFLTLIVGFNAISTRVFGETEYWFSFLKVTVIILFIISGFAMILGVTSYKPVGFKYWTIGDAPFHGGLLGFIGAFMVAGFSFQGTELLGIAAGESQNPKQNVSKAVKLVFWRILLFFILSLFVISLLIPYTSAQLNDANIAMSPFTLVFKQYDTALAAMFMNGIVLLAILSTANSGLYVASRLFWHMAKEGQVPRLFTKVNKRGVPMQALLVTSSISFLAFLSSLFGNGIVYLWLLNAGSLAGLIAWMGIAISHYRFRKAYISQGKDLHQLPYLAKGYPYGPLFAFGLCLVIIGGQNYAAFMNNHIDWYGLIISYIGLPLFLLLWLGNKWLKKTRIINLQECKFDFETH</sequence>
<dbReference type="PATRIC" id="fig|455.5.peg.1120"/>
<proteinExistence type="predicted"/>
<dbReference type="EMBL" id="LNYG01000013">
    <property type="protein sequence ID" value="KTD06861.1"/>
    <property type="molecule type" value="Genomic_DNA"/>
</dbReference>
<feature type="transmembrane region" description="Helical" evidence="7">
    <location>
        <begin position="42"/>
        <end position="63"/>
    </location>
</feature>
<dbReference type="PANTHER" id="PTHR43341">
    <property type="entry name" value="AMINO ACID PERMEASE"/>
    <property type="match status" value="1"/>
</dbReference>
<keyword evidence="6 7" id="KW-0472">Membrane</keyword>
<feature type="transmembrane region" description="Helical" evidence="7">
    <location>
        <begin position="337"/>
        <end position="358"/>
    </location>
</feature>